<dbReference type="GO" id="GO:0000155">
    <property type="term" value="F:phosphorelay sensor kinase activity"/>
    <property type="evidence" value="ECO:0007669"/>
    <property type="project" value="InterPro"/>
</dbReference>
<dbReference type="CDD" id="cd00082">
    <property type="entry name" value="HisKA"/>
    <property type="match status" value="1"/>
</dbReference>
<dbReference type="InterPro" id="IPR036097">
    <property type="entry name" value="HisK_dim/P_sf"/>
</dbReference>
<keyword evidence="9" id="KW-0902">Two-component regulatory system</keyword>
<dbReference type="PRINTS" id="PR00344">
    <property type="entry name" value="BCTRLSENSOR"/>
</dbReference>
<dbReference type="SMART" id="SM00304">
    <property type="entry name" value="HAMP"/>
    <property type="match status" value="1"/>
</dbReference>
<accession>A0A9W6SLA1</accession>
<evidence type="ECO:0000256" key="9">
    <source>
        <dbReference type="ARBA" id="ARBA00023012"/>
    </source>
</evidence>
<dbReference type="SUPFAM" id="SSF47384">
    <property type="entry name" value="Homodimeric domain of signal transducing histidine kinase"/>
    <property type="match status" value="1"/>
</dbReference>
<dbReference type="PROSITE" id="PS50109">
    <property type="entry name" value="HIS_KIN"/>
    <property type="match status" value="1"/>
</dbReference>
<dbReference type="GO" id="GO:0005886">
    <property type="term" value="C:plasma membrane"/>
    <property type="evidence" value="ECO:0007669"/>
    <property type="project" value="UniProtKB-SubCell"/>
</dbReference>
<evidence type="ECO:0000256" key="8">
    <source>
        <dbReference type="ARBA" id="ARBA00022989"/>
    </source>
</evidence>
<evidence type="ECO:0000256" key="10">
    <source>
        <dbReference type="ARBA" id="ARBA00023136"/>
    </source>
</evidence>
<dbReference type="InterPro" id="IPR004358">
    <property type="entry name" value="Sig_transdc_His_kin-like_C"/>
</dbReference>
<gene>
    <name evidence="14" type="ORF">Afil01_28800</name>
</gene>
<reference evidence="14" key="1">
    <citation type="submission" date="2023-03" db="EMBL/GenBank/DDBJ databases">
        <title>Actinorhabdospora filicis NBRC 111898.</title>
        <authorList>
            <person name="Ichikawa N."/>
            <person name="Sato H."/>
            <person name="Tonouchi N."/>
        </authorList>
    </citation>
    <scope>NUCLEOTIDE SEQUENCE</scope>
    <source>
        <strain evidence="14">NBRC 111898</strain>
    </source>
</reference>
<protein>
    <recommendedName>
        <fullName evidence="3">histidine kinase</fullName>
        <ecNumber evidence="3">2.7.13.3</ecNumber>
    </recommendedName>
</protein>
<evidence type="ECO:0000256" key="7">
    <source>
        <dbReference type="ARBA" id="ARBA00022777"/>
    </source>
</evidence>
<evidence type="ECO:0000256" key="5">
    <source>
        <dbReference type="ARBA" id="ARBA00022679"/>
    </source>
</evidence>
<sequence length="371" mass="38885">MKRRLSIHARLFLGFGITLTIAGILMVAIIYVAIRFIPSYQLGESTPMSPGTPVATGEVDPAYARYAHTVEIRSKEDVWATVLTSSVGALAVIVSAGLAAGWIVSRRSLSPLRAVGRATARAAGGDLGHRINAIGPGDELKHLADDFDAMLARLQRSFDAHRRFAANASHELMTPLAANRAILQVATPESFAELIPMLTETNERNIAVVTALLDLAAAEHAQPGAEPVDLAALAAETAASLAGEASGVAIEVEAEDGVTVGGDAALLRTLLANLVRNAVAYNRPGGLVSVAVMSDGDEVVLEVDNTGPLVDPATVERLFEPFYRPQGRVTGHARGLGLAIVRAIAAAHRASLIAEANPDGGLLVRLHLPRP</sequence>
<evidence type="ECO:0000256" key="11">
    <source>
        <dbReference type="SAM" id="Phobius"/>
    </source>
</evidence>
<dbReference type="InterPro" id="IPR003660">
    <property type="entry name" value="HAMP_dom"/>
</dbReference>
<name>A0A9W6SLA1_9ACTN</name>
<evidence type="ECO:0000256" key="2">
    <source>
        <dbReference type="ARBA" id="ARBA00004236"/>
    </source>
</evidence>
<dbReference type="Gene3D" id="3.30.565.10">
    <property type="entry name" value="Histidine kinase-like ATPase, C-terminal domain"/>
    <property type="match status" value="1"/>
</dbReference>
<dbReference type="InterPro" id="IPR003594">
    <property type="entry name" value="HATPase_dom"/>
</dbReference>
<dbReference type="Pfam" id="PF00672">
    <property type="entry name" value="HAMP"/>
    <property type="match status" value="1"/>
</dbReference>
<keyword evidence="8 11" id="KW-1133">Transmembrane helix</keyword>
<evidence type="ECO:0000313" key="14">
    <source>
        <dbReference type="EMBL" id="GLZ78073.1"/>
    </source>
</evidence>
<comment type="catalytic activity">
    <reaction evidence="1">
        <text>ATP + protein L-histidine = ADP + protein N-phospho-L-histidine.</text>
        <dbReference type="EC" id="2.7.13.3"/>
    </reaction>
</comment>
<dbReference type="Pfam" id="PF00512">
    <property type="entry name" value="HisKA"/>
    <property type="match status" value="1"/>
</dbReference>
<dbReference type="Proteomes" id="UP001165079">
    <property type="component" value="Unassembled WGS sequence"/>
</dbReference>
<keyword evidence="7 14" id="KW-0418">Kinase</keyword>
<organism evidence="14 15">
    <name type="scientific">Actinorhabdospora filicis</name>
    <dbReference type="NCBI Taxonomy" id="1785913"/>
    <lineage>
        <taxon>Bacteria</taxon>
        <taxon>Bacillati</taxon>
        <taxon>Actinomycetota</taxon>
        <taxon>Actinomycetes</taxon>
        <taxon>Micromonosporales</taxon>
        <taxon>Micromonosporaceae</taxon>
        <taxon>Actinorhabdospora</taxon>
    </lineage>
</organism>
<feature type="transmembrane region" description="Helical" evidence="11">
    <location>
        <begin position="12"/>
        <end position="34"/>
    </location>
</feature>
<dbReference type="SMART" id="SM00387">
    <property type="entry name" value="HATPase_c"/>
    <property type="match status" value="1"/>
</dbReference>
<dbReference type="InterPro" id="IPR050428">
    <property type="entry name" value="TCS_sensor_his_kinase"/>
</dbReference>
<comment type="caution">
    <text evidence="14">The sequence shown here is derived from an EMBL/GenBank/DDBJ whole genome shotgun (WGS) entry which is preliminary data.</text>
</comment>
<feature type="domain" description="Histidine kinase" evidence="12">
    <location>
        <begin position="167"/>
        <end position="371"/>
    </location>
</feature>
<dbReference type="SUPFAM" id="SSF55874">
    <property type="entry name" value="ATPase domain of HSP90 chaperone/DNA topoisomerase II/histidine kinase"/>
    <property type="match status" value="1"/>
</dbReference>
<dbReference type="RefSeq" id="WP_285663248.1">
    <property type="nucleotide sequence ID" value="NZ_BSTX01000002.1"/>
</dbReference>
<keyword evidence="6 11" id="KW-0812">Transmembrane</keyword>
<evidence type="ECO:0000259" key="13">
    <source>
        <dbReference type="PROSITE" id="PS50885"/>
    </source>
</evidence>
<evidence type="ECO:0000313" key="15">
    <source>
        <dbReference type="Proteomes" id="UP001165079"/>
    </source>
</evidence>
<dbReference type="Pfam" id="PF02518">
    <property type="entry name" value="HATPase_c"/>
    <property type="match status" value="1"/>
</dbReference>
<dbReference type="InterPro" id="IPR005467">
    <property type="entry name" value="His_kinase_dom"/>
</dbReference>
<keyword evidence="4" id="KW-0597">Phosphoprotein</keyword>
<keyword evidence="15" id="KW-1185">Reference proteome</keyword>
<dbReference type="InterPro" id="IPR003661">
    <property type="entry name" value="HisK_dim/P_dom"/>
</dbReference>
<dbReference type="Gene3D" id="1.10.287.130">
    <property type="match status" value="1"/>
</dbReference>
<feature type="transmembrane region" description="Helical" evidence="11">
    <location>
        <begin position="78"/>
        <end position="104"/>
    </location>
</feature>
<keyword evidence="10 11" id="KW-0472">Membrane</keyword>
<dbReference type="CDD" id="cd00075">
    <property type="entry name" value="HATPase"/>
    <property type="match status" value="1"/>
</dbReference>
<dbReference type="EMBL" id="BSTX01000002">
    <property type="protein sequence ID" value="GLZ78073.1"/>
    <property type="molecule type" value="Genomic_DNA"/>
</dbReference>
<dbReference type="SUPFAM" id="SSF158472">
    <property type="entry name" value="HAMP domain-like"/>
    <property type="match status" value="1"/>
</dbReference>
<dbReference type="AlphaFoldDB" id="A0A9W6SLA1"/>
<dbReference type="PANTHER" id="PTHR45436">
    <property type="entry name" value="SENSOR HISTIDINE KINASE YKOH"/>
    <property type="match status" value="1"/>
</dbReference>
<dbReference type="CDD" id="cd06225">
    <property type="entry name" value="HAMP"/>
    <property type="match status" value="1"/>
</dbReference>
<keyword evidence="5" id="KW-0808">Transferase</keyword>
<evidence type="ECO:0000256" key="6">
    <source>
        <dbReference type="ARBA" id="ARBA00022692"/>
    </source>
</evidence>
<proteinExistence type="predicted"/>
<feature type="domain" description="HAMP" evidence="13">
    <location>
        <begin position="106"/>
        <end position="159"/>
    </location>
</feature>
<evidence type="ECO:0000256" key="4">
    <source>
        <dbReference type="ARBA" id="ARBA00022553"/>
    </source>
</evidence>
<evidence type="ECO:0000256" key="1">
    <source>
        <dbReference type="ARBA" id="ARBA00000085"/>
    </source>
</evidence>
<evidence type="ECO:0000256" key="3">
    <source>
        <dbReference type="ARBA" id="ARBA00012438"/>
    </source>
</evidence>
<comment type="subcellular location">
    <subcellularLocation>
        <location evidence="2">Cell membrane</location>
    </subcellularLocation>
</comment>
<dbReference type="EC" id="2.7.13.3" evidence="3"/>
<evidence type="ECO:0000259" key="12">
    <source>
        <dbReference type="PROSITE" id="PS50109"/>
    </source>
</evidence>
<dbReference type="InterPro" id="IPR036890">
    <property type="entry name" value="HATPase_C_sf"/>
</dbReference>
<dbReference type="PROSITE" id="PS50885">
    <property type="entry name" value="HAMP"/>
    <property type="match status" value="1"/>
</dbReference>
<dbReference type="PANTHER" id="PTHR45436:SF5">
    <property type="entry name" value="SENSOR HISTIDINE KINASE TRCS"/>
    <property type="match status" value="1"/>
</dbReference>